<reference evidence="12" key="1">
    <citation type="submission" date="2020-06" db="EMBL/GenBank/DDBJ databases">
        <title>Unique genomic features of the anaerobic methanotrophic archaea.</title>
        <authorList>
            <person name="Chadwick G.L."/>
            <person name="Skennerton C.T."/>
            <person name="Laso-Perez R."/>
            <person name="Leu A.O."/>
            <person name="Speth D.R."/>
            <person name="Yu H."/>
            <person name="Morgan-Lang C."/>
            <person name="Hatzenpichler R."/>
            <person name="Goudeau D."/>
            <person name="Malmstrom R."/>
            <person name="Brazelton W.J."/>
            <person name="Woyke T."/>
            <person name="Hallam S.J."/>
            <person name="Tyson G.W."/>
            <person name="Wegener G."/>
            <person name="Boetius A."/>
            <person name="Orphan V."/>
        </authorList>
    </citation>
    <scope>NUCLEOTIDE SEQUENCE</scope>
</reference>
<comment type="similarity">
    <text evidence="2 11">Belongs to the phosphoglycerate kinase family.</text>
</comment>
<feature type="binding site" evidence="9">
    <location>
        <begin position="64"/>
        <end position="67"/>
    </location>
    <ligand>
        <name>substrate</name>
    </ligand>
</feature>
<feature type="binding site" evidence="9">
    <location>
        <begin position="26"/>
        <end position="28"/>
    </location>
    <ligand>
        <name>substrate</name>
    </ligand>
</feature>
<dbReference type="Gene3D" id="3.40.50.1260">
    <property type="entry name" value="Phosphoglycerate kinase, N-terminal domain"/>
    <property type="match status" value="2"/>
</dbReference>
<comment type="catalytic activity">
    <reaction evidence="1 11">
        <text>(2R)-3-phosphoglycerate + ATP = (2R)-3-phospho-glyceroyl phosphate + ADP</text>
        <dbReference type="Rhea" id="RHEA:14801"/>
        <dbReference type="ChEBI" id="CHEBI:30616"/>
        <dbReference type="ChEBI" id="CHEBI:57604"/>
        <dbReference type="ChEBI" id="CHEBI:58272"/>
        <dbReference type="ChEBI" id="CHEBI:456216"/>
        <dbReference type="EC" id="2.7.2.3"/>
    </reaction>
</comment>
<accession>A0A7G9Z4A1</accession>
<evidence type="ECO:0000256" key="5">
    <source>
        <dbReference type="ARBA" id="ARBA00022679"/>
    </source>
</evidence>
<proteinExistence type="inferred from homology"/>
<dbReference type="EMBL" id="MT631602">
    <property type="protein sequence ID" value="QNO55085.1"/>
    <property type="molecule type" value="Genomic_DNA"/>
</dbReference>
<gene>
    <name evidence="12" type="primary">pgk</name>
    <name evidence="12" type="ORF">PBMGCBEP_00019</name>
</gene>
<protein>
    <recommendedName>
        <fullName evidence="4 11">Phosphoglycerate kinase</fullName>
        <ecNumber evidence="3 11">2.7.2.3</ecNumber>
    </recommendedName>
</protein>
<dbReference type="FunFam" id="3.40.50.1260:FF:000006">
    <property type="entry name" value="Phosphoglycerate kinase"/>
    <property type="match status" value="1"/>
</dbReference>
<dbReference type="GO" id="GO:0004618">
    <property type="term" value="F:phosphoglycerate kinase activity"/>
    <property type="evidence" value="ECO:0007669"/>
    <property type="project" value="UniProtKB-EC"/>
</dbReference>
<evidence type="ECO:0000256" key="9">
    <source>
        <dbReference type="PIRSR" id="PIRSR000724-1"/>
    </source>
</evidence>
<keyword evidence="8 10" id="KW-0067">ATP-binding</keyword>
<feature type="binding site" evidence="9">
    <location>
        <position position="159"/>
    </location>
    <ligand>
        <name>(2R)-3-phosphoglycerate</name>
        <dbReference type="ChEBI" id="CHEBI:58272"/>
    </ligand>
</feature>
<feature type="binding site" evidence="10">
    <location>
        <position position="331"/>
    </location>
    <ligand>
        <name>ATP</name>
        <dbReference type="ChEBI" id="CHEBI:30616"/>
    </ligand>
</feature>
<evidence type="ECO:0000256" key="7">
    <source>
        <dbReference type="ARBA" id="ARBA00022777"/>
    </source>
</evidence>
<dbReference type="InterPro" id="IPR015824">
    <property type="entry name" value="Phosphoglycerate_kinase_N"/>
</dbReference>
<keyword evidence="5 11" id="KW-0808">Transferase</keyword>
<evidence type="ECO:0000256" key="6">
    <source>
        <dbReference type="ARBA" id="ARBA00022741"/>
    </source>
</evidence>
<dbReference type="GO" id="GO:0043531">
    <property type="term" value="F:ADP binding"/>
    <property type="evidence" value="ECO:0007669"/>
    <property type="project" value="TreeGrafter"/>
</dbReference>
<dbReference type="PANTHER" id="PTHR11406">
    <property type="entry name" value="PHOSPHOGLYCERATE KINASE"/>
    <property type="match status" value="1"/>
</dbReference>
<evidence type="ECO:0000256" key="4">
    <source>
        <dbReference type="ARBA" id="ARBA00016471"/>
    </source>
</evidence>
<feature type="binding site" evidence="9">
    <location>
        <position position="41"/>
    </location>
    <ligand>
        <name>(2R)-3-phosphoglycerate</name>
        <dbReference type="ChEBI" id="CHEBI:58272"/>
    </ligand>
</feature>
<dbReference type="PRINTS" id="PR00477">
    <property type="entry name" value="PHGLYCKINASE"/>
</dbReference>
<dbReference type="GO" id="GO:0006096">
    <property type="term" value="P:glycolytic process"/>
    <property type="evidence" value="ECO:0007669"/>
    <property type="project" value="InterPro"/>
</dbReference>
<dbReference type="GO" id="GO:0005829">
    <property type="term" value="C:cytosol"/>
    <property type="evidence" value="ECO:0007669"/>
    <property type="project" value="TreeGrafter"/>
</dbReference>
<dbReference type="EC" id="2.7.2.3" evidence="3 11"/>
<keyword evidence="6" id="KW-0547">Nucleotide-binding</keyword>
<evidence type="ECO:0000256" key="3">
    <source>
        <dbReference type="ARBA" id="ARBA00013061"/>
    </source>
</evidence>
<dbReference type="GO" id="GO:0005524">
    <property type="term" value="F:ATP binding"/>
    <property type="evidence" value="ECO:0007669"/>
    <property type="project" value="UniProtKB-KW"/>
</dbReference>
<evidence type="ECO:0000256" key="8">
    <source>
        <dbReference type="ARBA" id="ARBA00022840"/>
    </source>
</evidence>
<name>A0A7G9Z4A1_9EURY</name>
<keyword evidence="7 11" id="KW-0418">Kinase</keyword>
<evidence type="ECO:0000256" key="11">
    <source>
        <dbReference type="RuleBase" id="RU000532"/>
    </source>
</evidence>
<dbReference type="GO" id="GO:0006094">
    <property type="term" value="P:gluconeogenesis"/>
    <property type="evidence" value="ECO:0007669"/>
    <property type="project" value="TreeGrafter"/>
</dbReference>
<evidence type="ECO:0000256" key="10">
    <source>
        <dbReference type="PIRSR" id="PIRSR000724-2"/>
    </source>
</evidence>
<dbReference type="SUPFAM" id="SSF53748">
    <property type="entry name" value="Phosphoglycerate kinase"/>
    <property type="match status" value="1"/>
</dbReference>
<dbReference type="PIRSF" id="PIRSF000724">
    <property type="entry name" value="Pgk"/>
    <property type="match status" value="1"/>
</dbReference>
<evidence type="ECO:0000256" key="2">
    <source>
        <dbReference type="ARBA" id="ARBA00008982"/>
    </source>
</evidence>
<organism evidence="12">
    <name type="scientific">Candidatus Methanophaga sp. ANME-1 ERB7</name>
    <dbReference type="NCBI Taxonomy" id="2759913"/>
    <lineage>
        <taxon>Archaea</taxon>
        <taxon>Methanobacteriati</taxon>
        <taxon>Methanobacteriota</taxon>
        <taxon>Stenosarchaea group</taxon>
        <taxon>Methanomicrobia</taxon>
        <taxon>Candidatus Methanophagales</taxon>
        <taxon>Candidatus Methanophagaceae</taxon>
        <taxon>Candidatus Methanophaga</taxon>
    </lineage>
</organism>
<feature type="binding site" evidence="9">
    <location>
        <position position="119"/>
    </location>
    <ligand>
        <name>(2R)-3-phosphoglycerate</name>
        <dbReference type="ChEBI" id="CHEBI:58272"/>
    </ligand>
</feature>
<dbReference type="PANTHER" id="PTHR11406:SF23">
    <property type="entry name" value="PHOSPHOGLYCERATE KINASE 1, CHLOROPLASTIC-RELATED"/>
    <property type="match status" value="1"/>
</dbReference>
<sequence>MNDKLKEFLTIDDFDLYGKTVLFRADINSVIIDGQVQMKERIVENAKTIQALLDKKAKVVILAHQGRAGQADFLHLEQHAQLLRNFMDLKYIDDIMGPSARAAIKGLDPGEVLLLDNVRMLAEETLNKTAEEHSHSFFVRSLAPLADVYINDAFSVAHRSHASVVGFPAVLDAGIGRLMERELITLERAVYQIKSPCVYILGGVKPEEVFDIMEVTLKRKRVDSILTTGALGTLFLYARGIIELGEEQKADTHFMWKVEQAKRFLEMGKDIIKYPEDVAVAVDGERREIPVAQLKPNQPAYDIGEKTAEEYSERIKNARTVIMRGPAGLYEDKAFAKGTREIFEAISHSKAYSILGGGHTSAAISEVGIDRKSMSNAHVSLAGGAFLRYFVDKHLPGIEVLKKRSFKKS</sequence>
<evidence type="ECO:0000256" key="1">
    <source>
        <dbReference type="ARBA" id="ARBA00000642"/>
    </source>
</evidence>
<dbReference type="InterPro" id="IPR001576">
    <property type="entry name" value="Phosphoglycerate_kinase"/>
</dbReference>
<dbReference type="AlphaFoldDB" id="A0A7G9Z4A1"/>
<evidence type="ECO:0000313" key="12">
    <source>
        <dbReference type="EMBL" id="QNO55085.1"/>
    </source>
</evidence>
<dbReference type="InterPro" id="IPR036043">
    <property type="entry name" value="Phosphoglycerate_kinase_sf"/>
</dbReference>
<dbReference type="Pfam" id="PF00162">
    <property type="entry name" value="PGK"/>
    <property type="match status" value="1"/>
</dbReference>